<evidence type="ECO:0000256" key="5">
    <source>
        <dbReference type="ARBA" id="ARBA00022692"/>
    </source>
</evidence>
<feature type="transmembrane region" description="Helical" evidence="9">
    <location>
        <begin position="280"/>
        <end position="300"/>
    </location>
</feature>
<dbReference type="PROSITE" id="PS01303">
    <property type="entry name" value="BCCT"/>
    <property type="match status" value="1"/>
</dbReference>
<keyword evidence="6 9" id="KW-1133">Transmembrane helix</keyword>
<comment type="caution">
    <text evidence="10">The sequence shown here is derived from an EMBL/GenBank/DDBJ whole genome shotgun (WGS) entry which is preliminary data.</text>
</comment>
<evidence type="ECO:0000256" key="3">
    <source>
        <dbReference type="ARBA" id="ARBA00022448"/>
    </source>
</evidence>
<evidence type="ECO:0000313" key="10">
    <source>
        <dbReference type="EMBL" id="MFC5225268.1"/>
    </source>
</evidence>
<evidence type="ECO:0000313" key="11">
    <source>
        <dbReference type="Proteomes" id="UP001596156"/>
    </source>
</evidence>
<feature type="transmembrane region" description="Helical" evidence="9">
    <location>
        <begin position="421"/>
        <end position="446"/>
    </location>
</feature>
<protein>
    <submittedName>
        <fullName evidence="10">Choline BCCT transporter BetT</fullName>
    </submittedName>
</protein>
<keyword evidence="5 9" id="KW-0812">Transmembrane</keyword>
<proteinExistence type="inferred from homology"/>
<organism evidence="10 11">
    <name type="scientific">Streptomyces fimbriatus</name>
    <dbReference type="NCBI Taxonomy" id="68197"/>
    <lineage>
        <taxon>Bacteria</taxon>
        <taxon>Bacillati</taxon>
        <taxon>Actinomycetota</taxon>
        <taxon>Actinomycetes</taxon>
        <taxon>Kitasatosporales</taxon>
        <taxon>Streptomycetaceae</taxon>
        <taxon>Streptomyces</taxon>
    </lineage>
</organism>
<dbReference type="RefSeq" id="WP_344644606.1">
    <property type="nucleotide sequence ID" value="NZ_BAAASS010000009.1"/>
</dbReference>
<evidence type="ECO:0000256" key="6">
    <source>
        <dbReference type="ARBA" id="ARBA00022989"/>
    </source>
</evidence>
<feature type="region of interest" description="Disordered" evidence="8">
    <location>
        <begin position="1"/>
        <end position="23"/>
    </location>
</feature>
<evidence type="ECO:0000256" key="7">
    <source>
        <dbReference type="ARBA" id="ARBA00023136"/>
    </source>
</evidence>
<keyword evidence="4" id="KW-1003">Cell membrane</keyword>
<dbReference type="PANTHER" id="PTHR30047:SF7">
    <property type="entry name" value="HIGH-AFFINITY CHOLINE TRANSPORT PROTEIN"/>
    <property type="match status" value="1"/>
</dbReference>
<dbReference type="InterPro" id="IPR018093">
    <property type="entry name" value="BCCT_CS"/>
</dbReference>
<reference evidence="11" key="1">
    <citation type="journal article" date="2019" name="Int. J. Syst. Evol. Microbiol.">
        <title>The Global Catalogue of Microorganisms (GCM) 10K type strain sequencing project: providing services to taxonomists for standard genome sequencing and annotation.</title>
        <authorList>
            <consortium name="The Broad Institute Genomics Platform"/>
            <consortium name="The Broad Institute Genome Sequencing Center for Infectious Disease"/>
            <person name="Wu L."/>
            <person name="Ma J."/>
        </authorList>
    </citation>
    <scope>NUCLEOTIDE SEQUENCE [LARGE SCALE GENOMIC DNA]</scope>
    <source>
        <strain evidence="11">CCM 8479</strain>
    </source>
</reference>
<evidence type="ECO:0000256" key="9">
    <source>
        <dbReference type="SAM" id="Phobius"/>
    </source>
</evidence>
<dbReference type="NCBIfam" id="NF007399">
    <property type="entry name" value="PRK09928.1"/>
    <property type="match status" value="1"/>
</dbReference>
<keyword evidence="3" id="KW-0813">Transport</keyword>
<feature type="transmembrane region" description="Helical" evidence="9">
    <location>
        <begin position="158"/>
        <end position="181"/>
    </location>
</feature>
<feature type="region of interest" description="Disordered" evidence="8">
    <location>
        <begin position="689"/>
        <end position="708"/>
    </location>
</feature>
<name>A0ABW0D4M1_STRFI</name>
<feature type="transmembrane region" description="Helical" evidence="9">
    <location>
        <begin position="494"/>
        <end position="515"/>
    </location>
</feature>
<feature type="transmembrane region" description="Helical" evidence="9">
    <location>
        <begin position="467"/>
        <end position="488"/>
    </location>
</feature>
<dbReference type="Pfam" id="PF02028">
    <property type="entry name" value="BCCT"/>
    <property type="match status" value="1"/>
</dbReference>
<feature type="transmembrane region" description="Helical" evidence="9">
    <location>
        <begin position="333"/>
        <end position="353"/>
    </location>
</feature>
<dbReference type="Proteomes" id="UP001596156">
    <property type="component" value="Unassembled WGS sequence"/>
</dbReference>
<evidence type="ECO:0000256" key="4">
    <source>
        <dbReference type="ARBA" id="ARBA00022475"/>
    </source>
</evidence>
<dbReference type="PANTHER" id="PTHR30047">
    <property type="entry name" value="HIGH-AFFINITY CHOLINE TRANSPORT PROTEIN-RELATED"/>
    <property type="match status" value="1"/>
</dbReference>
<feature type="transmembrane region" description="Helical" evidence="9">
    <location>
        <begin position="31"/>
        <end position="49"/>
    </location>
</feature>
<dbReference type="InterPro" id="IPR000060">
    <property type="entry name" value="BCCT_transptr"/>
</dbReference>
<accession>A0ABW0D4M1</accession>
<evidence type="ECO:0000256" key="2">
    <source>
        <dbReference type="ARBA" id="ARBA00005658"/>
    </source>
</evidence>
<feature type="transmembrane region" description="Helical" evidence="9">
    <location>
        <begin position="246"/>
        <end position="268"/>
    </location>
</feature>
<dbReference type="EMBL" id="JBHSKL010000012">
    <property type="protein sequence ID" value="MFC5225268.1"/>
    <property type="molecule type" value="Genomic_DNA"/>
</dbReference>
<evidence type="ECO:0000256" key="8">
    <source>
        <dbReference type="SAM" id="MobiDB-lite"/>
    </source>
</evidence>
<keyword evidence="11" id="KW-1185">Reference proteome</keyword>
<dbReference type="NCBIfam" id="TIGR00842">
    <property type="entry name" value="bcct"/>
    <property type="match status" value="1"/>
</dbReference>
<sequence length="708" mass="77476">MPTAGEKGPGTAPEGTQPEDAPTGPVRFKPVVFFGAALLVLAISTWAIITPTGAEEAIGVAVGKISHWFGWYYFLAASLYLLFVVFIAVSKYGTVKLGPKHSKPDYGLFTWGAMLFAAGIGIDLMFFSVSGPVSHYLAPPQGDPQTLEAARQAVVWTLFHYGLTGWGMYALMGMALGYFSFRYRLPLAIRSALYPIIGRRIHGRIGDTVDLAAVIGTVFGIGVTLGIGVVQLNYGLKVLFGVPEGLSAQIALIVVAVAMATASAASGVDRGIRRLSQLNILLATLLMLYILVVGEPFRLLNAVVQNIGDFVSRFPSMTLNTFAYDRPTEWLDAWTLFFWAWWIAWAPFVGLFLARISRGRTLREFIAATLVIPFLFTGLFLAIFGNSALFLVRDGNTGFGETAMNVPEQGFYNLLAEYPGFMFSAGLATFVGLLLYVTSADSGALVMGNLSADLPTPMTDAPSWLRIFWAVATGLLTLAMLIVGGVQALTNATIIMGLPFSFVMFLIMAGLYLALRTERMRVEARATTLPGALSGRMAQHGLPGAPNWRRRLARTMAFPGRRAAERFVDQVCRPAFQEVAEELRQQGAEAEVLEGTVEENGLPHVGLRVPIGPGDAFLYEVWPVELPTPAFATRSVSTHDTYVRFEVRLTEGNQDYDVMGYTKEQLIADSLDQYERHLEFLRVRHEAATRSNLPDHRPDAPHAHRPEE</sequence>
<gene>
    <name evidence="10" type="primary">betT</name>
    <name evidence="10" type="ORF">ACFPN6_11780</name>
</gene>
<comment type="similarity">
    <text evidence="2">Belongs to the BCCT transporter (TC 2.A.15) family.</text>
</comment>
<feature type="transmembrane region" description="Helical" evidence="9">
    <location>
        <begin position="209"/>
        <end position="234"/>
    </location>
</feature>
<evidence type="ECO:0000256" key="1">
    <source>
        <dbReference type="ARBA" id="ARBA00004651"/>
    </source>
</evidence>
<feature type="transmembrane region" description="Helical" evidence="9">
    <location>
        <begin position="69"/>
        <end position="89"/>
    </location>
</feature>
<feature type="transmembrane region" description="Helical" evidence="9">
    <location>
        <begin position="109"/>
        <end position="138"/>
    </location>
</feature>
<keyword evidence="7 9" id="KW-0472">Membrane</keyword>
<feature type="transmembrane region" description="Helical" evidence="9">
    <location>
        <begin position="365"/>
        <end position="384"/>
    </location>
</feature>
<comment type="subcellular location">
    <subcellularLocation>
        <location evidence="1">Cell membrane</location>
        <topology evidence="1">Multi-pass membrane protein</topology>
    </subcellularLocation>
</comment>